<comment type="caution">
    <text evidence="10">The sequence shown here is derived from an EMBL/GenBank/DDBJ whole genome shotgun (WGS) entry which is preliminary data.</text>
</comment>
<dbReference type="InterPro" id="IPR012795">
    <property type="entry name" value="tRNA_Ile_lys_synt_N"/>
</dbReference>
<dbReference type="CDD" id="cd01992">
    <property type="entry name" value="TilS_N"/>
    <property type="match status" value="1"/>
</dbReference>
<dbReference type="Gene3D" id="3.50.40.10">
    <property type="entry name" value="Phenylalanyl-trna Synthetase, Chain B, domain 3"/>
    <property type="match status" value="1"/>
</dbReference>
<dbReference type="InterPro" id="IPR011063">
    <property type="entry name" value="TilS/TtcA_N"/>
</dbReference>
<comment type="function">
    <text evidence="8">Ligates lysine onto the cytidine present at position 34 of the AUA codon-specific tRNA(Ile) that contains the anticodon CAU, in an ATP-dependent manner. Cytidine is converted to lysidine, thus changing the amino acid specificity of the tRNA from methionine to isoleucine.</text>
</comment>
<dbReference type="SUPFAM" id="SSF52402">
    <property type="entry name" value="Adenine nucleotide alpha hydrolases-like"/>
    <property type="match status" value="1"/>
</dbReference>
<dbReference type="EMBL" id="WHNX01000045">
    <property type="protein sequence ID" value="MPW27182.1"/>
    <property type="molecule type" value="Genomic_DNA"/>
</dbReference>
<evidence type="ECO:0000256" key="8">
    <source>
        <dbReference type="HAMAP-Rule" id="MF_01161"/>
    </source>
</evidence>
<evidence type="ECO:0000256" key="6">
    <source>
        <dbReference type="ARBA" id="ARBA00022840"/>
    </source>
</evidence>
<dbReference type="InterPro" id="IPR020825">
    <property type="entry name" value="Phe-tRNA_synthase-like_B3/B4"/>
</dbReference>
<keyword evidence="5 8" id="KW-0547">Nucleotide-binding</keyword>
<evidence type="ECO:0000256" key="1">
    <source>
        <dbReference type="ARBA" id="ARBA00004496"/>
    </source>
</evidence>
<feature type="domain" description="Lysidine-tRNA(Ile) synthetase C-terminal" evidence="9">
    <location>
        <begin position="387"/>
        <end position="459"/>
    </location>
</feature>
<dbReference type="EC" id="6.3.4.19" evidence="8"/>
<comment type="domain">
    <text evidence="8">The N-terminal region contains the highly conserved SGGXDS motif, predicted to be a P-loop motif involved in ATP binding.</text>
</comment>
<dbReference type="InterPro" id="IPR014729">
    <property type="entry name" value="Rossmann-like_a/b/a_fold"/>
</dbReference>
<dbReference type="GO" id="GO:0005737">
    <property type="term" value="C:cytoplasm"/>
    <property type="evidence" value="ECO:0007669"/>
    <property type="project" value="UniProtKB-SubCell"/>
</dbReference>
<evidence type="ECO:0000256" key="7">
    <source>
        <dbReference type="ARBA" id="ARBA00048539"/>
    </source>
</evidence>
<evidence type="ECO:0000256" key="5">
    <source>
        <dbReference type="ARBA" id="ARBA00022741"/>
    </source>
</evidence>
<dbReference type="AlphaFoldDB" id="A0A6A7KCV6"/>
<comment type="subcellular location">
    <subcellularLocation>
        <location evidence="1 8">Cytoplasm</location>
    </subcellularLocation>
</comment>
<dbReference type="HAMAP" id="MF_01161">
    <property type="entry name" value="tRNA_Ile_lys_synt"/>
    <property type="match status" value="1"/>
</dbReference>
<dbReference type="InterPro" id="IPR012094">
    <property type="entry name" value="tRNA_Ile_lys_synt"/>
</dbReference>
<organism evidence="10 11">
    <name type="scientific">Alkalibaculum sporogenes</name>
    <dbReference type="NCBI Taxonomy" id="2655001"/>
    <lineage>
        <taxon>Bacteria</taxon>
        <taxon>Bacillati</taxon>
        <taxon>Bacillota</taxon>
        <taxon>Clostridia</taxon>
        <taxon>Eubacteriales</taxon>
        <taxon>Eubacteriaceae</taxon>
        <taxon>Alkalibaculum</taxon>
    </lineage>
</organism>
<dbReference type="GO" id="GO:0005524">
    <property type="term" value="F:ATP binding"/>
    <property type="evidence" value="ECO:0007669"/>
    <property type="project" value="UniProtKB-UniRule"/>
</dbReference>
<name>A0A6A7KCV6_9FIRM</name>
<sequence length="467" mass="54378">MGGEFMKDKVLDYIKQNEMFSSGDKVIVGVSGGVDSVALTHLLNDIKDQYQLSLIVCHLNHMIRGQEADEDELFVKNLCNVLELEFYSKRLDIVKLASSRKKSIEETGREERYKFFDEIRVKNKVDKIALGHHKDDNVETIFMRFIRGTGIKGLRGIAPKRADGVVRPLLCVSKKDVLEYVSENDLKSRFDRSNLETDYHRNKLRLEVIPYMESLNPNFSTGIVNLGFICENYYDFIQEHVRTTIELVTECGKINICEFIQLHEVLKTEILIELINKFDSASSIEHQHIKIILNKLKDNKSTVWTIDLPNGIKMIRQYNYLILDKEKEILKPESFRYELLLNKFYVLPKINLTINVIVVPTEKCNLTNKRNKGYFDYDKIIQEGDVIYLRSRVEGDKIEPVGLTGTKKIKDILIDKKIPANKRWKIPIISVDNKVVWIVGYHKSRKFTISNDTKKVLMISYFYHKEE</sequence>
<comment type="similarity">
    <text evidence="8">Belongs to the tRNA(Ile)-lysidine synthase family.</text>
</comment>
<dbReference type="Gene3D" id="3.40.50.620">
    <property type="entry name" value="HUPs"/>
    <property type="match status" value="1"/>
</dbReference>
<dbReference type="GO" id="GO:0006400">
    <property type="term" value="P:tRNA modification"/>
    <property type="evidence" value="ECO:0007669"/>
    <property type="project" value="UniProtKB-UniRule"/>
</dbReference>
<dbReference type="PANTHER" id="PTHR43033:SF1">
    <property type="entry name" value="TRNA(ILE)-LYSIDINE SYNTHASE-RELATED"/>
    <property type="match status" value="1"/>
</dbReference>
<dbReference type="Proteomes" id="UP000440004">
    <property type="component" value="Unassembled WGS sequence"/>
</dbReference>
<comment type="catalytic activity">
    <reaction evidence="7 8">
        <text>cytidine(34) in tRNA(Ile2) + L-lysine + ATP = lysidine(34) in tRNA(Ile2) + AMP + diphosphate + H(+)</text>
        <dbReference type="Rhea" id="RHEA:43744"/>
        <dbReference type="Rhea" id="RHEA-COMP:10625"/>
        <dbReference type="Rhea" id="RHEA-COMP:10670"/>
        <dbReference type="ChEBI" id="CHEBI:15378"/>
        <dbReference type="ChEBI" id="CHEBI:30616"/>
        <dbReference type="ChEBI" id="CHEBI:32551"/>
        <dbReference type="ChEBI" id="CHEBI:33019"/>
        <dbReference type="ChEBI" id="CHEBI:82748"/>
        <dbReference type="ChEBI" id="CHEBI:83665"/>
        <dbReference type="ChEBI" id="CHEBI:456215"/>
        <dbReference type="EC" id="6.3.4.19"/>
    </reaction>
</comment>
<keyword evidence="2 8" id="KW-0963">Cytoplasm</keyword>
<keyword evidence="4 8" id="KW-0819">tRNA processing</keyword>
<dbReference type="Pfam" id="PF11734">
    <property type="entry name" value="TilS_C"/>
    <property type="match status" value="1"/>
</dbReference>
<reference evidence="10 11" key="1">
    <citation type="submission" date="2019-10" db="EMBL/GenBank/DDBJ databases">
        <title>Alkalibaculum tamaniensis sp.nov., a new alkaliphilic acetogen, isolated on methoxylated aromatics from a mud volcano.</title>
        <authorList>
            <person name="Khomyakova M.A."/>
            <person name="Merkel A.Y."/>
            <person name="Bonch-Osmolovskaya E.A."/>
            <person name="Slobodkin A.I."/>
        </authorList>
    </citation>
    <scope>NUCLEOTIDE SEQUENCE [LARGE SCALE GENOMIC DNA]</scope>
    <source>
        <strain evidence="10 11">M08DMB</strain>
    </source>
</reference>
<evidence type="ECO:0000313" key="11">
    <source>
        <dbReference type="Proteomes" id="UP000440004"/>
    </source>
</evidence>
<accession>A0A6A7KCV6</accession>
<dbReference type="PANTHER" id="PTHR43033">
    <property type="entry name" value="TRNA(ILE)-LYSIDINE SYNTHASE-RELATED"/>
    <property type="match status" value="1"/>
</dbReference>
<evidence type="ECO:0000256" key="3">
    <source>
        <dbReference type="ARBA" id="ARBA00022598"/>
    </source>
</evidence>
<protein>
    <recommendedName>
        <fullName evidence="8">tRNA(Ile)-lysidine synthase</fullName>
        <ecNumber evidence="8">6.3.4.19</ecNumber>
    </recommendedName>
    <alternativeName>
        <fullName evidence="8">tRNA(Ile)-2-lysyl-cytidine synthase</fullName>
    </alternativeName>
    <alternativeName>
        <fullName evidence="8">tRNA(Ile)-lysidine synthetase</fullName>
    </alternativeName>
</protein>
<dbReference type="SUPFAM" id="SSF56037">
    <property type="entry name" value="PheT/TilS domain"/>
    <property type="match status" value="1"/>
</dbReference>
<keyword evidence="11" id="KW-1185">Reference proteome</keyword>
<dbReference type="SUPFAM" id="SSF82829">
    <property type="entry name" value="MesJ substrate recognition domain-like"/>
    <property type="match status" value="1"/>
</dbReference>
<dbReference type="Pfam" id="PF01171">
    <property type="entry name" value="ATP_bind_3"/>
    <property type="match status" value="1"/>
</dbReference>
<evidence type="ECO:0000259" key="9">
    <source>
        <dbReference type="SMART" id="SM00977"/>
    </source>
</evidence>
<keyword evidence="6 8" id="KW-0067">ATP-binding</keyword>
<dbReference type="InterPro" id="IPR012796">
    <property type="entry name" value="Lysidine-tRNA-synth_C"/>
</dbReference>
<keyword evidence="3 8" id="KW-0436">Ligase</keyword>
<feature type="binding site" evidence="8">
    <location>
        <begin position="31"/>
        <end position="36"/>
    </location>
    <ligand>
        <name>ATP</name>
        <dbReference type="ChEBI" id="CHEBI:30616"/>
    </ligand>
</feature>
<dbReference type="NCBIfam" id="TIGR02432">
    <property type="entry name" value="lysidine_TilS_N"/>
    <property type="match status" value="1"/>
</dbReference>
<evidence type="ECO:0000313" key="10">
    <source>
        <dbReference type="EMBL" id="MPW27182.1"/>
    </source>
</evidence>
<evidence type="ECO:0000256" key="2">
    <source>
        <dbReference type="ARBA" id="ARBA00022490"/>
    </source>
</evidence>
<evidence type="ECO:0000256" key="4">
    <source>
        <dbReference type="ARBA" id="ARBA00022694"/>
    </source>
</evidence>
<dbReference type="GO" id="GO:0032267">
    <property type="term" value="F:tRNA(Ile)-lysidine synthase activity"/>
    <property type="evidence" value="ECO:0007669"/>
    <property type="project" value="UniProtKB-EC"/>
</dbReference>
<dbReference type="Gene3D" id="3.30.465.60">
    <property type="match status" value="1"/>
</dbReference>
<dbReference type="NCBIfam" id="TIGR02433">
    <property type="entry name" value="lysidine_TilS_C"/>
    <property type="match status" value="1"/>
</dbReference>
<dbReference type="SMART" id="SM00977">
    <property type="entry name" value="TilS_C"/>
    <property type="match status" value="1"/>
</dbReference>
<gene>
    <name evidence="8 10" type="primary">tilS</name>
    <name evidence="10" type="ORF">GC105_15505</name>
</gene>
<proteinExistence type="inferred from homology"/>